<dbReference type="InterPro" id="IPR046780">
    <property type="entry name" value="aBig_2"/>
</dbReference>
<dbReference type="InterPro" id="IPR006558">
    <property type="entry name" value="LamG-like"/>
</dbReference>
<dbReference type="CDD" id="cd08983">
    <property type="entry name" value="GH43_Bt3655-like"/>
    <property type="match status" value="1"/>
</dbReference>
<dbReference type="InterPro" id="IPR013320">
    <property type="entry name" value="ConA-like_dom_sf"/>
</dbReference>
<dbReference type="RefSeq" id="WP_110935955.1">
    <property type="nucleotide sequence ID" value="NZ_KZ614146.1"/>
</dbReference>
<dbReference type="Pfam" id="PF07554">
    <property type="entry name" value="FIVAR"/>
    <property type="match status" value="1"/>
</dbReference>
<dbReference type="InterPro" id="IPR052176">
    <property type="entry name" value="Glycosyl_Hydrlase_43_Enz"/>
</dbReference>
<feature type="compositionally biased region" description="Basic and acidic residues" evidence="10">
    <location>
        <begin position="1470"/>
        <end position="1479"/>
    </location>
</feature>
<keyword evidence="14" id="KW-1185">Reference proteome</keyword>
<evidence type="ECO:0000256" key="2">
    <source>
        <dbReference type="ARBA" id="ARBA00022651"/>
    </source>
</evidence>
<dbReference type="SUPFAM" id="SSF75005">
    <property type="entry name" value="Arabinanase/levansucrase/invertase"/>
    <property type="match status" value="2"/>
</dbReference>
<evidence type="ECO:0000256" key="3">
    <source>
        <dbReference type="ARBA" id="ARBA00022729"/>
    </source>
</evidence>
<keyword evidence="2" id="KW-0624">Polysaccharide degradation</keyword>
<proteinExistence type="inferred from homology"/>
<dbReference type="GO" id="GO:0004553">
    <property type="term" value="F:hydrolase activity, hydrolyzing O-glycosyl compounds"/>
    <property type="evidence" value="ECO:0007669"/>
    <property type="project" value="InterPro"/>
</dbReference>
<dbReference type="CDD" id="cd09004">
    <property type="entry name" value="GH43_bXyl-like"/>
    <property type="match status" value="1"/>
</dbReference>
<dbReference type="SUPFAM" id="SSF49899">
    <property type="entry name" value="Concanavalin A-like lectins/glucanases"/>
    <property type="match status" value="2"/>
</dbReference>
<dbReference type="OrthoDB" id="9758923at2"/>
<evidence type="ECO:0000256" key="9">
    <source>
        <dbReference type="PIRSR" id="PIRSR606710-2"/>
    </source>
</evidence>
<dbReference type="SMART" id="SM00560">
    <property type="entry name" value="LamGL"/>
    <property type="match status" value="1"/>
</dbReference>
<dbReference type="Proteomes" id="UP000281498">
    <property type="component" value="Unassembled WGS sequence"/>
</dbReference>
<feature type="compositionally biased region" description="Basic and acidic residues" evidence="10">
    <location>
        <begin position="1445"/>
        <end position="1462"/>
    </location>
</feature>
<feature type="signal peptide" evidence="11">
    <location>
        <begin position="1"/>
        <end position="26"/>
    </location>
</feature>
<keyword evidence="2" id="KW-0858">Xylan degradation</keyword>
<dbReference type="Pfam" id="PF20578">
    <property type="entry name" value="aBig_2"/>
    <property type="match status" value="2"/>
</dbReference>
<dbReference type="Gene3D" id="1.20.1270.90">
    <property type="entry name" value="AF1782-like"/>
    <property type="match status" value="1"/>
</dbReference>
<evidence type="ECO:0000256" key="8">
    <source>
        <dbReference type="PIRSR" id="PIRSR606710-1"/>
    </source>
</evidence>
<evidence type="ECO:0000256" key="5">
    <source>
        <dbReference type="ARBA" id="ARBA00023157"/>
    </source>
</evidence>
<gene>
    <name evidence="13" type="ORF">CR203_19405</name>
</gene>
<comment type="similarity">
    <text evidence="1">Belongs to the glycosyl hydrolase 43 family.</text>
</comment>
<evidence type="ECO:0000256" key="11">
    <source>
        <dbReference type="SAM" id="SignalP"/>
    </source>
</evidence>
<dbReference type="Gene3D" id="2.60.40.2340">
    <property type="match status" value="1"/>
</dbReference>
<feature type="domain" description="LamG-like jellyroll fold" evidence="12">
    <location>
        <begin position="95"/>
        <end position="237"/>
    </location>
</feature>
<evidence type="ECO:0000256" key="7">
    <source>
        <dbReference type="ARBA" id="ARBA00023295"/>
    </source>
</evidence>
<dbReference type="Gene3D" id="2.60.120.200">
    <property type="match status" value="2"/>
</dbReference>
<dbReference type="InterPro" id="IPR023296">
    <property type="entry name" value="Glyco_hydro_beta-prop_sf"/>
</dbReference>
<sequence length="1488" mass="164285">MKKPTKILFLLLFLLAFTSMASLSFAAGENQILHYEMNNIDGTTVPDTTGNFDADWINPENSQWINGGNVGAINFEGGSTSSYIEMPEGVLDDLESVSVSAIVNWKGNQSAEWLYALGQDSDKYTFFTPRNGAGVARLGLGITSWRNEANATSSSDALTSGDWKLVTTVIDGEEETLTLYIDGVEKATGSTNGYTLEEINNTNGRSGFIGRSFYSGDPYFGGMIADFQVHNGALSTSEIAALIEASESKIENLDGLTLNSVLSQLDYTDFINQNGSKDEITTDLSLPSTGSYSTTITWESLNQEVITNKGQVNRPSYEEGSQEVVLIATVSDGNTSVSKEFEVTVLRELSDSEVIIYDMEELMVHNIDNVLGNLTLPTTGEYGSTISWESEDSSIITSTGEVIRPSYGDGNTSVKLTATLSRNDETIIKKFTAEVKELPLEEDFEGYLFTYMPGEGFPNGEQIYFGLSEGNNPLNWNALNNGEAVISSVLGDEGVRDAHIIRSPEGDKFYMIATDLRIRNNTSWGQSVRNGSRSIMVWESTDLIHWSEQRMVEVAPPEAGNTWAPESFYDETTGEYIVFWASSLYENEEQRANGNSYHRMMYAKTRDFHTFTEPEVYMDFGYSIIDTTMIEHDGGIHRITKGGYSSDTRPVNDFVFQEVGDSVLDPDFEFIKEGIGIGDIDRGEGPAIFKSNTEEKWYLLIDEYGGRGYILFETTDLISGDWKLSEDVNLPNRARHGTVLPITQEEHQRLQEYTPGVKEPSPLDPIEPSEKPILKYNFEETSTDNSIQDGSGNDYTGTLHGNAAYVTDEEKDSQVLYLDGTNNTFAAFPTGFFDGKDTVTISMDIKAETVSGNFFTFAIGSNNQRYMFLRTRDTAIRNAITVDGWQNEEVVSANTASIENDWINVNLVITPTSMAMYKDGILVDENNNVTTSISDLGTDLLGYLGRSFYTGDAFFRGSFDNVEVFNRALSKEEIQERELSSTGIANFEIPEQRGQTEIDSNASTIKVAFKGRNVDVTNLTPSISVLSNSTVTPASGEAQDFTDPVIYTVTDEDDNTQEWTVSVEVYPSATLPGLYADPQIHVSGDTFYMYPTTDGFESWSGTQFKAFSSKDLLNWEDHGVIIDLATDDVEWATGNAWAPGFAERDGYYYHYFSANQQIGVSKSSSPTGGFEDALDEPLIPRGQYAGQAIDPYVFTDDDGESYFYWGNGALWGAKLNEDMISLAEEPVNMTPENFREGVVVFKREGTYYLMWSENDTRDENYQVAYATGPSPMGPWTKNEVILSKDTEKGILGTGHHSILQMPNSDDFYIVYHRFAIPDGNGTNRETMIDKMEFNEDGTIKRVVPTLEGITEPVYLIPDDSSETTTEELQSLLDTAKSYTNEGKYTEESFATLESGIAAAEETLENEKATQEDIDAAVTALQAAIDQLEEATEPDPDTTSPGNKGKGSDNGKGKGLDKEKGEGKQNGIGKGLDKEKDEGKQNGIGNGLD</sequence>
<keyword evidence="6" id="KW-0119">Carbohydrate metabolism</keyword>
<feature type="chain" id="PRO_5017327925" evidence="11">
    <location>
        <begin position="27"/>
        <end position="1488"/>
    </location>
</feature>
<dbReference type="Pfam" id="PF13385">
    <property type="entry name" value="Laminin_G_3"/>
    <property type="match status" value="2"/>
</dbReference>
<reference evidence="13 14" key="1">
    <citation type="submission" date="2017-10" db="EMBL/GenBank/DDBJ databases">
        <title>Bacillus sp. nov., a halophilic bacterium isolated from a Keqin Lake.</title>
        <authorList>
            <person name="Wang H."/>
        </authorList>
    </citation>
    <scope>NUCLEOTIDE SEQUENCE [LARGE SCALE GENOMIC DNA]</scope>
    <source>
        <strain evidence="13 14">KCTC 13187</strain>
    </source>
</reference>
<feature type="active site" description="Proton acceptor" evidence="8">
    <location>
        <position position="1077"/>
    </location>
</feature>
<evidence type="ECO:0000256" key="4">
    <source>
        <dbReference type="ARBA" id="ARBA00022801"/>
    </source>
</evidence>
<evidence type="ECO:0000256" key="6">
    <source>
        <dbReference type="ARBA" id="ARBA00023277"/>
    </source>
</evidence>
<accession>A0A3A9JZP8</accession>
<keyword evidence="7" id="KW-0326">Glycosidase</keyword>
<keyword evidence="3 11" id="KW-0732">Signal</keyword>
<dbReference type="GO" id="GO:0045493">
    <property type="term" value="P:xylan catabolic process"/>
    <property type="evidence" value="ECO:0007669"/>
    <property type="project" value="UniProtKB-KW"/>
</dbReference>
<keyword evidence="5" id="KW-1015">Disulfide bond</keyword>
<evidence type="ECO:0000313" key="14">
    <source>
        <dbReference type="Proteomes" id="UP000281498"/>
    </source>
</evidence>
<dbReference type="Pfam" id="PF04616">
    <property type="entry name" value="Glyco_hydro_43"/>
    <property type="match status" value="1"/>
</dbReference>
<organism evidence="13 14">
    <name type="scientific">Salipaludibacillus neizhouensis</name>
    <dbReference type="NCBI Taxonomy" id="885475"/>
    <lineage>
        <taxon>Bacteria</taxon>
        <taxon>Bacillati</taxon>
        <taxon>Bacillota</taxon>
        <taxon>Bacilli</taxon>
        <taxon>Bacillales</taxon>
        <taxon>Bacillaceae</taxon>
    </lineage>
</organism>
<evidence type="ECO:0000313" key="13">
    <source>
        <dbReference type="EMBL" id="RKL65649.1"/>
    </source>
</evidence>
<feature type="region of interest" description="Disordered" evidence="10">
    <location>
        <begin position="1429"/>
        <end position="1488"/>
    </location>
</feature>
<dbReference type="PANTHER" id="PTHR43772:SF2">
    <property type="entry name" value="PUTATIVE (AFU_ORTHOLOGUE AFUA_2G04480)-RELATED"/>
    <property type="match status" value="1"/>
</dbReference>
<evidence type="ECO:0000256" key="1">
    <source>
        <dbReference type="ARBA" id="ARBA00009865"/>
    </source>
</evidence>
<dbReference type="Gene3D" id="2.115.10.20">
    <property type="entry name" value="Glycosyl hydrolase domain, family 43"/>
    <property type="match status" value="2"/>
</dbReference>
<keyword evidence="4 13" id="KW-0378">Hydrolase</keyword>
<dbReference type="EMBL" id="PDOE01000013">
    <property type="protein sequence ID" value="RKL65649.1"/>
    <property type="molecule type" value="Genomic_DNA"/>
</dbReference>
<name>A0A3A9JZP8_9BACI</name>
<dbReference type="InterPro" id="IPR006710">
    <property type="entry name" value="Glyco_hydro_43"/>
</dbReference>
<comment type="caution">
    <text evidence="13">The sequence shown here is derived from an EMBL/GenBank/DDBJ whole genome shotgun (WGS) entry which is preliminary data.</text>
</comment>
<evidence type="ECO:0000256" key="10">
    <source>
        <dbReference type="SAM" id="MobiDB-lite"/>
    </source>
</evidence>
<protein>
    <submittedName>
        <fullName evidence="13">Hydrolase</fullName>
    </submittedName>
</protein>
<feature type="site" description="Important for catalytic activity, responsible for pKa modulation of the active site Glu and correct orientation of both the proton donor and substrate" evidence="9">
    <location>
        <position position="1190"/>
    </location>
</feature>
<evidence type="ECO:0000259" key="12">
    <source>
        <dbReference type="SMART" id="SM00560"/>
    </source>
</evidence>
<feature type="active site" description="Proton donor" evidence="8">
    <location>
        <position position="1236"/>
    </location>
</feature>
<dbReference type="PANTHER" id="PTHR43772">
    <property type="entry name" value="ENDO-1,4-BETA-XYLANASE"/>
    <property type="match status" value="1"/>
</dbReference>